<keyword evidence="2" id="KW-0808">Transferase</keyword>
<comment type="function">
    <text evidence="2">Involved in the post-transcriptional modification of the uridine at the wobble position (U34) of tRNA(Lys), tRNA(Glu) and tRNA(Gln). Catalyzes the conversion of 2-thiouridine (S2U-RNA) to 2-selenouridine (Se2U-RNA). Acts in a two-step process involving geranylation of 2-thiouridine (S2U) to S-geranyl-2-thiouridine (geS2U) and subsequent selenation of the latter derivative to 2-selenouridine (Se2U) in the tRNA chain.</text>
</comment>
<comment type="catalytic activity">
    <reaction evidence="2">
        <text>5-methylaminomethyl-2-thiouridine(34) in tRNA + (2E)-geranyl diphosphate = 5-methylaminomethyl-S-(2E)-geranyl-thiouridine(34) in tRNA + diphosphate</text>
        <dbReference type="Rhea" id="RHEA:14085"/>
        <dbReference type="Rhea" id="RHEA-COMP:10195"/>
        <dbReference type="Rhea" id="RHEA-COMP:14654"/>
        <dbReference type="ChEBI" id="CHEBI:33019"/>
        <dbReference type="ChEBI" id="CHEBI:58057"/>
        <dbReference type="ChEBI" id="CHEBI:74455"/>
        <dbReference type="ChEBI" id="CHEBI:140632"/>
    </reaction>
</comment>
<dbReference type="GO" id="GO:0043828">
    <property type="term" value="F:tRNA 2-selenouridine synthase activity"/>
    <property type="evidence" value="ECO:0007669"/>
    <property type="project" value="UniProtKB-EC"/>
</dbReference>
<dbReference type="GO" id="GO:0002098">
    <property type="term" value="P:tRNA wobble uridine modification"/>
    <property type="evidence" value="ECO:0007669"/>
    <property type="project" value="UniProtKB-UniRule"/>
</dbReference>
<dbReference type="InterPro" id="IPR058840">
    <property type="entry name" value="AAA_SelU"/>
</dbReference>
<feature type="domain" description="Rhodanese" evidence="3">
    <location>
        <begin position="14"/>
        <end position="137"/>
    </location>
</feature>
<comment type="catalytic activity">
    <reaction evidence="2">
        <text>5-methylaminomethyl-2-thiouridine(34) in tRNA + selenophosphate + (2E)-geranyl diphosphate + H2O + H(+) = 5-methylaminomethyl-2-selenouridine(34) in tRNA + (2E)-thiogeraniol + phosphate + diphosphate</text>
        <dbReference type="Rhea" id="RHEA:42716"/>
        <dbReference type="Rhea" id="RHEA-COMP:10195"/>
        <dbReference type="Rhea" id="RHEA-COMP:10196"/>
        <dbReference type="ChEBI" id="CHEBI:15377"/>
        <dbReference type="ChEBI" id="CHEBI:15378"/>
        <dbReference type="ChEBI" id="CHEBI:16144"/>
        <dbReference type="ChEBI" id="CHEBI:33019"/>
        <dbReference type="ChEBI" id="CHEBI:43474"/>
        <dbReference type="ChEBI" id="CHEBI:58057"/>
        <dbReference type="ChEBI" id="CHEBI:74455"/>
        <dbReference type="ChEBI" id="CHEBI:82743"/>
        <dbReference type="ChEBI" id="CHEBI:143703"/>
        <dbReference type="EC" id="2.9.1.3"/>
    </reaction>
</comment>
<dbReference type="NCBIfam" id="NF008750">
    <property type="entry name" value="PRK11784.1-2"/>
    <property type="match status" value="1"/>
</dbReference>
<dbReference type="Pfam" id="PF00581">
    <property type="entry name" value="Rhodanese"/>
    <property type="match status" value="1"/>
</dbReference>
<dbReference type="InterPro" id="IPR017582">
    <property type="entry name" value="SelU"/>
</dbReference>
<gene>
    <name evidence="2" type="primary">selU</name>
    <name evidence="4" type="ORF">SAMN02745129_0008</name>
</gene>
<dbReference type="Proteomes" id="UP000184268">
    <property type="component" value="Unassembled WGS sequence"/>
</dbReference>
<evidence type="ECO:0000313" key="4">
    <source>
        <dbReference type="EMBL" id="SHI20563.1"/>
    </source>
</evidence>
<dbReference type="AlphaFoldDB" id="A0A1M5Z9K2"/>
<comment type="subunit">
    <text evidence="2">Monomer.</text>
</comment>
<comment type="catalytic activity">
    <reaction evidence="2">
        <text>5-methylaminomethyl-S-(2E)-geranyl-thiouridine(34) in tRNA + selenophosphate + H(+) = 5-methylaminomethyl-2-(Se-phospho)selenouridine(34) in tRNA + (2E)-thiogeraniol</text>
        <dbReference type="Rhea" id="RHEA:60172"/>
        <dbReference type="Rhea" id="RHEA-COMP:14654"/>
        <dbReference type="Rhea" id="RHEA-COMP:15523"/>
        <dbReference type="ChEBI" id="CHEBI:15378"/>
        <dbReference type="ChEBI" id="CHEBI:16144"/>
        <dbReference type="ChEBI" id="CHEBI:140632"/>
        <dbReference type="ChEBI" id="CHEBI:143702"/>
        <dbReference type="ChEBI" id="CHEBI:143703"/>
    </reaction>
</comment>
<proteinExistence type="inferred from homology"/>
<evidence type="ECO:0000259" key="3">
    <source>
        <dbReference type="PROSITE" id="PS50206"/>
    </source>
</evidence>
<dbReference type="EMBL" id="FQXG01000010">
    <property type="protein sequence ID" value="SHI20563.1"/>
    <property type="molecule type" value="Genomic_DNA"/>
</dbReference>
<comment type="similarity">
    <text evidence="2">Belongs to the SelU family.</text>
</comment>
<dbReference type="PROSITE" id="PS50206">
    <property type="entry name" value="RHODANESE_3"/>
    <property type="match status" value="1"/>
</dbReference>
<feature type="active site" description="S-selanylcysteine intermediate" evidence="2">
    <location>
        <position position="97"/>
    </location>
</feature>
<name>A0A1M5Z9K2_9GAMM</name>
<dbReference type="Gene3D" id="3.40.250.10">
    <property type="entry name" value="Rhodanese-like domain"/>
    <property type="match status" value="1"/>
</dbReference>
<dbReference type="OrthoDB" id="9808735at2"/>
<organism evidence="4 5">
    <name type="scientific">Ferrimonas marina</name>
    <dbReference type="NCBI Taxonomy" id="299255"/>
    <lineage>
        <taxon>Bacteria</taxon>
        <taxon>Pseudomonadati</taxon>
        <taxon>Pseudomonadota</taxon>
        <taxon>Gammaproteobacteria</taxon>
        <taxon>Alteromonadales</taxon>
        <taxon>Ferrimonadaceae</taxon>
        <taxon>Ferrimonas</taxon>
    </lineage>
</organism>
<protein>
    <recommendedName>
        <fullName evidence="2">tRNA 2-selenouridine synthase</fullName>
        <ecNumber evidence="2">2.9.1.3</ecNumber>
    </recommendedName>
</protein>
<dbReference type="CDD" id="cd01520">
    <property type="entry name" value="RHOD_YbbB"/>
    <property type="match status" value="1"/>
</dbReference>
<dbReference type="NCBIfam" id="NF008751">
    <property type="entry name" value="PRK11784.1-3"/>
    <property type="match status" value="1"/>
</dbReference>
<dbReference type="NCBIfam" id="TIGR03167">
    <property type="entry name" value="tRNA_sel_U_synt"/>
    <property type="match status" value="1"/>
</dbReference>
<dbReference type="SMART" id="SM00450">
    <property type="entry name" value="RHOD"/>
    <property type="match status" value="1"/>
</dbReference>
<dbReference type="InterPro" id="IPR036873">
    <property type="entry name" value="Rhodanese-like_dom_sf"/>
</dbReference>
<accession>A0A1M5Z9K2</accession>
<reference evidence="5" key="1">
    <citation type="submission" date="2016-11" db="EMBL/GenBank/DDBJ databases">
        <authorList>
            <person name="Varghese N."/>
            <person name="Submissions S."/>
        </authorList>
    </citation>
    <scope>NUCLEOTIDE SEQUENCE [LARGE SCALE GENOMIC DNA]</scope>
    <source>
        <strain evidence="5">DSM 16917</strain>
    </source>
</reference>
<dbReference type="RefSeq" id="WP_073326129.1">
    <property type="nucleotide sequence ID" value="NZ_FQXG01000010.1"/>
</dbReference>
<dbReference type="PANTHER" id="PTHR30401:SF0">
    <property type="entry name" value="TRNA 2-SELENOURIDINE SYNTHASE"/>
    <property type="match status" value="1"/>
</dbReference>
<evidence type="ECO:0000256" key="1">
    <source>
        <dbReference type="ARBA" id="ARBA00023266"/>
    </source>
</evidence>
<dbReference type="EC" id="2.9.1.3" evidence="2"/>
<sequence length="365" mass="40947">MTDRIPATEYDALLLSDTPMIDLRAPVEFAKGAFPGSVSLPLMTDQERAAVGTCYKQQGQQAAIALGHQLVSGAVKQARIDAWLEQIQQRPDTVLYCFRGGMRSEITQSWLAQAGVHRPYVIGGYKALRGHLIARTEQRAEQAEVLVLAGMTGSGKTDFLLKRPEAVDLEGLANHRGSSFGRRLTPQPAQIDFENRLALALMRHQRDQRGALLLEDESRLIGRASLPLTLFNRMSQAPRIVLEVDQTARVEQILKDYVINLRAEYLARDGEEVGHIGFAEQLSSSLARVRKRLGGQLYQKLDQLLSTGLEQQQRDGDLCAHREWIAILLSEYYDPMYHYQMAKQESEVLFRGTPTAVAEYLDQRS</sequence>
<dbReference type="GO" id="GO:0016765">
    <property type="term" value="F:transferase activity, transferring alkyl or aryl (other than methyl) groups"/>
    <property type="evidence" value="ECO:0007669"/>
    <property type="project" value="UniProtKB-UniRule"/>
</dbReference>
<evidence type="ECO:0000256" key="2">
    <source>
        <dbReference type="HAMAP-Rule" id="MF_01622"/>
    </source>
</evidence>
<dbReference type="InterPro" id="IPR001763">
    <property type="entry name" value="Rhodanese-like_dom"/>
</dbReference>
<dbReference type="HAMAP" id="MF_01622">
    <property type="entry name" value="tRNA_sel_U_synth"/>
    <property type="match status" value="1"/>
</dbReference>
<keyword evidence="5" id="KW-1185">Reference proteome</keyword>
<dbReference type="Pfam" id="PF26341">
    <property type="entry name" value="AAA_SelU"/>
    <property type="match status" value="1"/>
</dbReference>
<evidence type="ECO:0000313" key="5">
    <source>
        <dbReference type="Proteomes" id="UP000184268"/>
    </source>
</evidence>
<keyword evidence="1 2" id="KW-0711">Selenium</keyword>
<dbReference type="STRING" id="299255.SAMN02745129_0008"/>
<comment type="catalytic activity">
    <reaction evidence="2">
        <text>5-methylaminomethyl-2-(Se-phospho)selenouridine(34) in tRNA + H2O = 5-methylaminomethyl-2-selenouridine(34) in tRNA + phosphate</text>
        <dbReference type="Rhea" id="RHEA:60176"/>
        <dbReference type="Rhea" id="RHEA-COMP:10196"/>
        <dbReference type="Rhea" id="RHEA-COMP:15523"/>
        <dbReference type="ChEBI" id="CHEBI:15377"/>
        <dbReference type="ChEBI" id="CHEBI:43474"/>
        <dbReference type="ChEBI" id="CHEBI:82743"/>
        <dbReference type="ChEBI" id="CHEBI:143702"/>
    </reaction>
</comment>
<dbReference type="PANTHER" id="PTHR30401">
    <property type="entry name" value="TRNA 2-SELENOURIDINE SYNTHASE"/>
    <property type="match status" value="1"/>
</dbReference>
<dbReference type="SUPFAM" id="SSF52821">
    <property type="entry name" value="Rhodanese/Cell cycle control phosphatase"/>
    <property type="match status" value="1"/>
</dbReference>